<dbReference type="AlphaFoldDB" id="A0A6C0D3E7"/>
<organism evidence="1">
    <name type="scientific">viral metagenome</name>
    <dbReference type="NCBI Taxonomy" id="1070528"/>
    <lineage>
        <taxon>unclassified sequences</taxon>
        <taxon>metagenomes</taxon>
        <taxon>organismal metagenomes</taxon>
    </lineage>
</organism>
<sequence>MRWSLLLFHSCLNCKYFEPSPYDDKYNDLGLCHKHIRLLEGRPYFEKAEGMRRRQDKCGIDAKDFEPLETSIINKR</sequence>
<name>A0A6C0D3E7_9ZZZZ</name>
<proteinExistence type="predicted"/>
<dbReference type="EMBL" id="MN739529">
    <property type="protein sequence ID" value="QHT10790.1"/>
    <property type="molecule type" value="Genomic_DNA"/>
</dbReference>
<reference evidence="1" key="1">
    <citation type="journal article" date="2020" name="Nature">
        <title>Giant virus diversity and host interactions through global metagenomics.</title>
        <authorList>
            <person name="Schulz F."/>
            <person name="Roux S."/>
            <person name="Paez-Espino D."/>
            <person name="Jungbluth S."/>
            <person name="Walsh D.A."/>
            <person name="Denef V.J."/>
            <person name="McMahon K.D."/>
            <person name="Konstantinidis K.T."/>
            <person name="Eloe-Fadrosh E.A."/>
            <person name="Kyrpides N.C."/>
            <person name="Woyke T."/>
        </authorList>
    </citation>
    <scope>NUCLEOTIDE SEQUENCE</scope>
    <source>
        <strain evidence="1">GVMAG-M-3300023174-107</strain>
    </source>
</reference>
<protein>
    <submittedName>
        <fullName evidence="1">Uncharacterized protein</fullName>
    </submittedName>
</protein>
<accession>A0A6C0D3E7</accession>
<evidence type="ECO:0000313" key="1">
    <source>
        <dbReference type="EMBL" id="QHT10790.1"/>
    </source>
</evidence>